<dbReference type="Pfam" id="PF20138">
    <property type="entry name" value="DUF6528"/>
    <property type="match status" value="1"/>
</dbReference>
<dbReference type="RefSeq" id="WP_015807959.1">
    <property type="nucleotide sequence ID" value="NC_013061.1"/>
</dbReference>
<evidence type="ECO:0008006" key="3">
    <source>
        <dbReference type="Google" id="ProtNLM"/>
    </source>
</evidence>
<dbReference type="STRING" id="485917.Phep_2142"/>
<dbReference type="eggNOG" id="COG1520">
    <property type="taxonomic scope" value="Bacteria"/>
</dbReference>
<dbReference type="AlphaFoldDB" id="C6XXS8"/>
<keyword evidence="2" id="KW-1185">Reference proteome</keyword>
<dbReference type="Proteomes" id="UP000000852">
    <property type="component" value="Chromosome"/>
</dbReference>
<organism evidence="1 2">
    <name type="scientific">Pedobacter heparinus (strain ATCC 13125 / DSM 2366 / CIP 104194 / JCM 7457 / NBRC 12017 / NCIMB 9290 / NRRL B-14731 / HIM 762-3)</name>
    <dbReference type="NCBI Taxonomy" id="485917"/>
    <lineage>
        <taxon>Bacteria</taxon>
        <taxon>Pseudomonadati</taxon>
        <taxon>Bacteroidota</taxon>
        <taxon>Sphingobacteriia</taxon>
        <taxon>Sphingobacteriales</taxon>
        <taxon>Sphingobacteriaceae</taxon>
        <taxon>Pedobacter</taxon>
    </lineage>
</organism>
<evidence type="ECO:0000313" key="1">
    <source>
        <dbReference type="EMBL" id="ACU04346.1"/>
    </source>
</evidence>
<dbReference type="SUPFAM" id="SSF101908">
    <property type="entry name" value="Putative isomerase YbhE"/>
    <property type="match status" value="1"/>
</dbReference>
<dbReference type="KEGG" id="phe:Phep_2142"/>
<gene>
    <name evidence="1" type="ordered locus">Phep_2142</name>
</gene>
<name>C6XXS8_PEDHD</name>
<accession>C6XXS8</accession>
<protein>
    <recommendedName>
        <fullName evidence="3">WD40 repeat domain-containing protein</fullName>
    </recommendedName>
</protein>
<proteinExistence type="predicted"/>
<reference evidence="1 2" key="1">
    <citation type="journal article" date="2009" name="Stand. Genomic Sci.">
        <title>Complete genome sequence of Pedobacter heparinus type strain (HIM 762-3).</title>
        <authorList>
            <person name="Han C."/>
            <person name="Spring S."/>
            <person name="Lapidus A."/>
            <person name="Del Rio T.G."/>
            <person name="Tice H."/>
            <person name="Copeland A."/>
            <person name="Cheng J.F."/>
            <person name="Lucas S."/>
            <person name="Chen F."/>
            <person name="Nolan M."/>
            <person name="Bruce D."/>
            <person name="Goodwin L."/>
            <person name="Pitluck S."/>
            <person name="Ivanova N."/>
            <person name="Mavromatis K."/>
            <person name="Mikhailova N."/>
            <person name="Pati A."/>
            <person name="Chen A."/>
            <person name="Palaniappan K."/>
            <person name="Land M."/>
            <person name="Hauser L."/>
            <person name="Chang Y.J."/>
            <person name="Jeffries C.C."/>
            <person name="Saunders E."/>
            <person name="Chertkov O."/>
            <person name="Brettin T."/>
            <person name="Goker M."/>
            <person name="Rohde M."/>
            <person name="Bristow J."/>
            <person name="Eisen J.A."/>
            <person name="Markowitz V."/>
            <person name="Hugenholtz P."/>
            <person name="Kyrpides N.C."/>
            <person name="Klenk H.P."/>
            <person name="Detter J.C."/>
        </authorList>
    </citation>
    <scope>NUCLEOTIDE SEQUENCE [LARGE SCALE GENOMIC DNA]</scope>
    <source>
        <strain evidence="2">ATCC 13125 / DSM 2366 / CIP 104194 / JCM 7457 / NBRC 12017 / NCIMB 9290 / NRRL B-14731 / HIM 762-3</strain>
    </source>
</reference>
<dbReference type="EMBL" id="CP001681">
    <property type="protein sequence ID" value="ACU04346.1"/>
    <property type="molecule type" value="Genomic_DNA"/>
</dbReference>
<sequence length="333" mass="36674">MRKILFVFIAISFLAIQCKKKGYTAENGGKPSPPVTVPGVDPPASVADCKKCIILAEQLQTRVAIADVASKAIIWEWSPGIPDIKADALKWFSNISDAKLVYNGKYILATASGGGVALVRIADKKTVFYAFAGGNVHSAELLPDGNIVSASSTGNYLTLFKVDTLSFPDHVYAKTIPIDFGHNVVWDHKNQVLWSAAMNQLKSFKYNFNCDFPDLDLLESISIPGTEAHDLFPVHGENALWLTNTTNVYKFDVGTKKFTQAEVIQADIKSVSSGPEGYPIILLKPKVSWWADEVIDAKGNTIFLQNGLKIYKARWLLQNVFSYPVNDVIKQCK</sequence>
<dbReference type="HOGENOM" id="CLU_067795_0_0_10"/>
<dbReference type="InterPro" id="IPR045383">
    <property type="entry name" value="DUF6528"/>
</dbReference>
<dbReference type="OrthoDB" id="1007317at2"/>
<evidence type="ECO:0000313" key="2">
    <source>
        <dbReference type="Proteomes" id="UP000000852"/>
    </source>
</evidence>